<dbReference type="RefSeq" id="WP_260423211.1">
    <property type="nucleotide sequence ID" value="NZ_BMSQ01000017.1"/>
</dbReference>
<sequence>MSSYWKGKASHSRGTQHQVAVKLGQYSGRPKWKHWINVGATV</sequence>
<accession>A0A7W8B6D6</accession>
<keyword evidence="2" id="KW-1185">Reference proteome</keyword>
<evidence type="ECO:0000313" key="1">
    <source>
        <dbReference type="EMBL" id="MBB5109418.1"/>
    </source>
</evidence>
<dbReference type="AlphaFoldDB" id="A0A7W8B6D6"/>
<protein>
    <submittedName>
        <fullName evidence="1">Uncharacterized protein</fullName>
    </submittedName>
</protein>
<name>A0A7W8B6D6_STRST</name>
<dbReference type="Proteomes" id="UP000549009">
    <property type="component" value="Unassembled WGS sequence"/>
</dbReference>
<evidence type="ECO:0000313" key="2">
    <source>
        <dbReference type="Proteomes" id="UP000549009"/>
    </source>
</evidence>
<organism evidence="1 2">
    <name type="scientific">Streptomyces spectabilis</name>
    <dbReference type="NCBI Taxonomy" id="68270"/>
    <lineage>
        <taxon>Bacteria</taxon>
        <taxon>Bacillati</taxon>
        <taxon>Actinomycetota</taxon>
        <taxon>Actinomycetes</taxon>
        <taxon>Kitasatosporales</taxon>
        <taxon>Streptomycetaceae</taxon>
        <taxon>Streptomyces</taxon>
    </lineage>
</organism>
<comment type="caution">
    <text evidence="1">The sequence shown here is derived from an EMBL/GenBank/DDBJ whole genome shotgun (WGS) entry which is preliminary data.</text>
</comment>
<dbReference type="EMBL" id="JACHJD010000027">
    <property type="protein sequence ID" value="MBB5109418.1"/>
    <property type="molecule type" value="Genomic_DNA"/>
</dbReference>
<gene>
    <name evidence="1" type="ORF">FHS40_008546</name>
</gene>
<proteinExistence type="predicted"/>
<reference evidence="1 2" key="1">
    <citation type="submission" date="2020-08" db="EMBL/GenBank/DDBJ databases">
        <title>Genomic Encyclopedia of Type Strains, Phase III (KMG-III): the genomes of soil and plant-associated and newly described type strains.</title>
        <authorList>
            <person name="Whitman W."/>
        </authorList>
    </citation>
    <scope>NUCLEOTIDE SEQUENCE [LARGE SCALE GENOMIC DNA]</scope>
    <source>
        <strain evidence="1 2">CECT 3146</strain>
    </source>
</reference>